<dbReference type="InterPro" id="IPR028082">
    <property type="entry name" value="Peripla_BP_I"/>
</dbReference>
<dbReference type="Pfam" id="PF00356">
    <property type="entry name" value="LacI"/>
    <property type="match status" value="1"/>
</dbReference>
<dbReference type="RefSeq" id="WP_146881669.1">
    <property type="nucleotide sequence ID" value="NZ_BJXB01000001.1"/>
</dbReference>
<evidence type="ECO:0000313" key="6">
    <source>
        <dbReference type="EMBL" id="GEM44513.1"/>
    </source>
</evidence>
<comment type="caution">
    <text evidence="6">The sequence shown here is derived from an EMBL/GenBank/DDBJ whole genome shotgun (WGS) entry which is preliminary data.</text>
</comment>
<dbReference type="GO" id="GO:0003700">
    <property type="term" value="F:DNA-binding transcription factor activity"/>
    <property type="evidence" value="ECO:0007669"/>
    <property type="project" value="TreeGrafter"/>
</dbReference>
<dbReference type="SMART" id="SM00354">
    <property type="entry name" value="HTH_LACI"/>
    <property type="match status" value="1"/>
</dbReference>
<protein>
    <submittedName>
        <fullName evidence="6">Transcriptional regulator</fullName>
    </submittedName>
</protein>
<dbReference type="InterPro" id="IPR046335">
    <property type="entry name" value="LacI/GalR-like_sensor"/>
</dbReference>
<feature type="domain" description="HTH lacI-type" evidence="4">
    <location>
        <begin position="7"/>
        <end position="61"/>
    </location>
</feature>
<dbReference type="CDD" id="cd01392">
    <property type="entry name" value="HTH_LacI"/>
    <property type="match status" value="1"/>
</dbReference>
<dbReference type="GO" id="GO:0000976">
    <property type="term" value="F:transcription cis-regulatory region binding"/>
    <property type="evidence" value="ECO:0007669"/>
    <property type="project" value="TreeGrafter"/>
</dbReference>
<dbReference type="PANTHER" id="PTHR30146:SF109">
    <property type="entry name" value="HTH-TYPE TRANSCRIPTIONAL REGULATOR GALS"/>
    <property type="match status" value="1"/>
</dbReference>
<dbReference type="PROSITE" id="PS00356">
    <property type="entry name" value="HTH_LACI_1"/>
    <property type="match status" value="1"/>
</dbReference>
<keyword evidence="1" id="KW-0805">Transcription regulation</keyword>
<keyword evidence="3" id="KW-0804">Transcription</keyword>
<evidence type="ECO:0000313" key="7">
    <source>
        <dbReference type="Proteomes" id="UP000321306"/>
    </source>
</evidence>
<evidence type="ECO:0000256" key="3">
    <source>
        <dbReference type="ARBA" id="ARBA00023163"/>
    </source>
</evidence>
<evidence type="ECO:0000256" key="2">
    <source>
        <dbReference type="ARBA" id="ARBA00023125"/>
    </source>
</evidence>
<accession>A0A511MVA8</accession>
<dbReference type="AlphaFoldDB" id="A0A511MVA8"/>
<evidence type="ECO:0000256" key="1">
    <source>
        <dbReference type="ARBA" id="ARBA00023015"/>
    </source>
</evidence>
<dbReference type="SUPFAM" id="SSF53822">
    <property type="entry name" value="Periplasmic binding protein-like I"/>
    <property type="match status" value="1"/>
</dbReference>
<dbReference type="InterPro" id="IPR000843">
    <property type="entry name" value="HTH_LacI"/>
</dbReference>
<dbReference type="PANTHER" id="PTHR30146">
    <property type="entry name" value="LACI-RELATED TRANSCRIPTIONAL REPRESSOR"/>
    <property type="match status" value="1"/>
</dbReference>
<dbReference type="InterPro" id="IPR010982">
    <property type="entry name" value="Lambda_DNA-bd_dom_sf"/>
</dbReference>
<reference evidence="6 7" key="1">
    <citation type="submission" date="2019-07" db="EMBL/GenBank/DDBJ databases">
        <title>Whole genome shotgun sequence of Deinococcus cellulosilyticus NBRC 106333.</title>
        <authorList>
            <person name="Hosoyama A."/>
            <person name="Uohara A."/>
            <person name="Ohji S."/>
            <person name="Ichikawa N."/>
        </authorList>
    </citation>
    <scope>NUCLEOTIDE SEQUENCE [LARGE SCALE GENOMIC DNA]</scope>
    <source>
        <strain evidence="6 7">NBRC 106333</strain>
    </source>
</reference>
<dbReference type="Gene3D" id="1.10.260.40">
    <property type="entry name" value="lambda repressor-like DNA-binding domains"/>
    <property type="match status" value="1"/>
</dbReference>
<dbReference type="InterPro" id="IPR001387">
    <property type="entry name" value="Cro/C1-type_HTH"/>
</dbReference>
<name>A0A511MVA8_DEIC1</name>
<keyword evidence="7" id="KW-1185">Reference proteome</keyword>
<dbReference type="OrthoDB" id="9784962at2"/>
<sequence length="339" mass="37353">MRQHHNLTIQDVAREAGVSTATVSRILNGTGKVSPEKVQRVREVIERLGYKANPFSRSLLTEDLKTVGVLVPNLKDEFYGVIVNTIEQHLLEHDLHMMCSLGHDDPRKEKQAIQTFKSRHLDAYILFTDLLPDEDLLELMQEGVPMVILNRLIPEAASTCLYVDNEMGGEQATRHLLDLGHTRIAHITGPLNRPDTLGRYTGYIRALQAAGVPADPALFASANGQDWAEAEGEKLTQRLLARTHFTALFASNDWLALGAVRALQAAGLRVPQDVSVVSFDDRTFARTVLQGLTAVHFPSEELGTQAAQLVVSLLGEEEPTARPPLQTHLVVRGSTGKVK</sequence>
<keyword evidence="2" id="KW-0238">DNA-binding</keyword>
<dbReference type="Proteomes" id="UP000321306">
    <property type="component" value="Unassembled WGS sequence"/>
</dbReference>
<evidence type="ECO:0000259" key="5">
    <source>
        <dbReference type="PROSITE" id="PS50943"/>
    </source>
</evidence>
<dbReference type="SUPFAM" id="SSF47413">
    <property type="entry name" value="lambda repressor-like DNA-binding domains"/>
    <property type="match status" value="1"/>
</dbReference>
<gene>
    <name evidence="6" type="primary">galR</name>
    <name evidence="6" type="ORF">DC3_01480</name>
</gene>
<dbReference type="EMBL" id="BJXB01000001">
    <property type="protein sequence ID" value="GEM44513.1"/>
    <property type="molecule type" value="Genomic_DNA"/>
</dbReference>
<dbReference type="PROSITE" id="PS50943">
    <property type="entry name" value="HTH_CROC1"/>
    <property type="match status" value="1"/>
</dbReference>
<feature type="domain" description="HTH cro/C1-type" evidence="5">
    <location>
        <begin position="1"/>
        <end position="51"/>
    </location>
</feature>
<evidence type="ECO:0000259" key="4">
    <source>
        <dbReference type="PROSITE" id="PS50932"/>
    </source>
</evidence>
<dbReference type="Pfam" id="PF13377">
    <property type="entry name" value="Peripla_BP_3"/>
    <property type="match status" value="1"/>
</dbReference>
<organism evidence="6 7">
    <name type="scientific">Deinococcus cellulosilyticus (strain DSM 18568 / NBRC 106333 / KACC 11606 / 5516J-15)</name>
    <dbReference type="NCBI Taxonomy" id="1223518"/>
    <lineage>
        <taxon>Bacteria</taxon>
        <taxon>Thermotogati</taxon>
        <taxon>Deinococcota</taxon>
        <taxon>Deinococci</taxon>
        <taxon>Deinococcales</taxon>
        <taxon>Deinococcaceae</taxon>
        <taxon>Deinococcus</taxon>
    </lineage>
</organism>
<proteinExistence type="predicted"/>
<dbReference type="Gene3D" id="3.40.50.2300">
    <property type="match status" value="2"/>
</dbReference>
<dbReference type="PROSITE" id="PS50932">
    <property type="entry name" value="HTH_LACI_2"/>
    <property type="match status" value="1"/>
</dbReference>
<dbReference type="PRINTS" id="PR00036">
    <property type="entry name" value="HTHLACI"/>
</dbReference>